<comment type="caution">
    <text evidence="1">The sequence shown here is derived from an EMBL/GenBank/DDBJ whole genome shotgun (WGS) entry which is preliminary data.</text>
</comment>
<dbReference type="Proteomes" id="UP000613208">
    <property type="component" value="Unassembled WGS sequence"/>
</dbReference>
<reference evidence="1" key="1">
    <citation type="submission" date="2020-06" db="EMBL/GenBank/DDBJ databases">
        <title>Characterization of fructooligosaccharide metabolism and fructooligosaccharide-degrading enzymes in human commensal butyrate producers.</title>
        <authorList>
            <person name="Tanno H."/>
            <person name="Fujii T."/>
            <person name="Hirano K."/>
            <person name="Maeno S."/>
            <person name="Tonozuka T."/>
            <person name="Sakamoto M."/>
            <person name="Ohkuma M."/>
            <person name="Tochio T."/>
            <person name="Endo A."/>
        </authorList>
    </citation>
    <scope>NUCLEOTIDE SEQUENCE</scope>
    <source>
        <strain evidence="1">JCM 17466</strain>
    </source>
</reference>
<accession>A0A916VE77</accession>
<dbReference type="AlphaFoldDB" id="A0A916VE77"/>
<keyword evidence="2" id="KW-1185">Reference proteome</keyword>
<dbReference type="RefSeq" id="WP_201312255.1">
    <property type="nucleotide sequence ID" value="NZ_BLYI01000070.1"/>
</dbReference>
<protein>
    <submittedName>
        <fullName evidence="1">Uncharacterized protein</fullName>
    </submittedName>
</protein>
<gene>
    <name evidence="1" type="ORF">ANBU17_29520</name>
</gene>
<sequence>MREELQCPVITKDGKIIGYGGDQEWFTKEFQRLAGCGSVTGSNLAAIYAASDEAMKPLYEPKTDACCQEEYLKLMETMYTYMRPGFMGYPLIGRFAKDFSRYAEDKGILLKAEKLFLPKKKEQSLKFILGGIKAGDPVAFLILRHPAAQLREDNWHWVTITGYDEENHQLIWSNCGEREVISWDMLFDPDIKYYVGMVRFHRYLEKKKEERSVCVNWC</sequence>
<evidence type="ECO:0000313" key="1">
    <source>
        <dbReference type="EMBL" id="GFO86605.1"/>
    </source>
</evidence>
<dbReference type="EMBL" id="BLYI01000070">
    <property type="protein sequence ID" value="GFO86605.1"/>
    <property type="molecule type" value="Genomic_DNA"/>
</dbReference>
<proteinExistence type="predicted"/>
<evidence type="ECO:0000313" key="2">
    <source>
        <dbReference type="Proteomes" id="UP000613208"/>
    </source>
</evidence>
<organism evidence="1 2">
    <name type="scientific">Anaerostipes butyraticus</name>
    <dbReference type="NCBI Taxonomy" id="645466"/>
    <lineage>
        <taxon>Bacteria</taxon>
        <taxon>Bacillati</taxon>
        <taxon>Bacillota</taxon>
        <taxon>Clostridia</taxon>
        <taxon>Lachnospirales</taxon>
        <taxon>Lachnospiraceae</taxon>
        <taxon>Anaerostipes</taxon>
    </lineage>
</organism>
<name>A0A916VE77_9FIRM</name>